<feature type="region of interest" description="Disordered" evidence="1">
    <location>
        <begin position="27"/>
        <end position="109"/>
    </location>
</feature>
<evidence type="ECO:0000313" key="4">
    <source>
        <dbReference type="Proteomes" id="UP000245771"/>
    </source>
</evidence>
<feature type="compositionally biased region" description="Low complexity" evidence="1">
    <location>
        <begin position="35"/>
        <end position="45"/>
    </location>
</feature>
<dbReference type="InParanoid" id="A0A316VHY7"/>
<evidence type="ECO:0000256" key="2">
    <source>
        <dbReference type="SAM" id="SignalP"/>
    </source>
</evidence>
<dbReference type="GeneID" id="37019474"/>
<accession>A0A316VHY7</accession>
<keyword evidence="4" id="KW-1185">Reference proteome</keyword>
<evidence type="ECO:0000256" key="1">
    <source>
        <dbReference type="SAM" id="MobiDB-lite"/>
    </source>
</evidence>
<protein>
    <submittedName>
        <fullName evidence="3">Uncharacterized protein</fullName>
    </submittedName>
</protein>
<keyword evidence="2" id="KW-0732">Signal</keyword>
<evidence type="ECO:0000313" key="3">
    <source>
        <dbReference type="EMBL" id="PWN35125.1"/>
    </source>
</evidence>
<dbReference type="RefSeq" id="XP_025355427.1">
    <property type="nucleotide sequence ID" value="XM_025497693.1"/>
</dbReference>
<sequence>MRSSLAISLFATATFLLALIMAAEPVVGSPVPSTKDGNGSSSSSNKKGKDDQTASVKDKTQAEKDKTQKEVHDYIASQKADQNKIWGGSKERPQPWQSPPYSHQKGSKS</sequence>
<feature type="signal peptide" evidence="2">
    <location>
        <begin position="1"/>
        <end position="28"/>
    </location>
</feature>
<proteinExistence type="predicted"/>
<name>A0A316VHY7_9BASI</name>
<gene>
    <name evidence="3" type="ORF">FA14DRAFT_154551</name>
</gene>
<dbReference type="AlphaFoldDB" id="A0A316VHY7"/>
<feature type="compositionally biased region" description="Basic and acidic residues" evidence="1">
    <location>
        <begin position="47"/>
        <end position="73"/>
    </location>
</feature>
<dbReference type="Proteomes" id="UP000245771">
    <property type="component" value="Unassembled WGS sequence"/>
</dbReference>
<reference evidence="3 4" key="1">
    <citation type="journal article" date="2018" name="Mol. Biol. Evol.">
        <title>Broad Genomic Sampling Reveals a Smut Pathogenic Ancestry of the Fungal Clade Ustilaginomycotina.</title>
        <authorList>
            <person name="Kijpornyongpan T."/>
            <person name="Mondo S.J."/>
            <person name="Barry K."/>
            <person name="Sandor L."/>
            <person name="Lee J."/>
            <person name="Lipzen A."/>
            <person name="Pangilinan J."/>
            <person name="LaButti K."/>
            <person name="Hainaut M."/>
            <person name="Henrissat B."/>
            <person name="Grigoriev I.V."/>
            <person name="Spatafora J.W."/>
            <person name="Aime M.C."/>
        </authorList>
    </citation>
    <scope>NUCLEOTIDE SEQUENCE [LARGE SCALE GENOMIC DNA]</scope>
    <source>
        <strain evidence="3 4">MCA 3882</strain>
    </source>
</reference>
<feature type="chain" id="PRO_5016455301" evidence="2">
    <location>
        <begin position="29"/>
        <end position="109"/>
    </location>
</feature>
<organism evidence="3 4">
    <name type="scientific">Meira miltonrushii</name>
    <dbReference type="NCBI Taxonomy" id="1280837"/>
    <lineage>
        <taxon>Eukaryota</taxon>
        <taxon>Fungi</taxon>
        <taxon>Dikarya</taxon>
        <taxon>Basidiomycota</taxon>
        <taxon>Ustilaginomycotina</taxon>
        <taxon>Exobasidiomycetes</taxon>
        <taxon>Exobasidiales</taxon>
        <taxon>Brachybasidiaceae</taxon>
        <taxon>Meira</taxon>
    </lineage>
</organism>
<dbReference type="EMBL" id="KZ819603">
    <property type="protein sequence ID" value="PWN35125.1"/>
    <property type="molecule type" value="Genomic_DNA"/>
</dbReference>